<dbReference type="KEGG" id="shi:Shel_11470"/>
<dbReference type="RefSeq" id="WP_012798285.1">
    <property type="nucleotide sequence ID" value="NC_013165.1"/>
</dbReference>
<name>C7N5J7_SLAHD</name>
<dbReference type="AlphaFoldDB" id="C7N5J7"/>
<sequence>MPLVWHTHAKQPSQPTANPAEQAVQASRELLHVLHPDAPAAIDALACRVTKTEADTVQVSCSPFDPDATTEGPDAFHTICWRVREDASLHLESVQSGTIPSGETDLRPDVAGERRRSQLPLQASDAQGTTHWLTPDEIVFVEADHQYTNVHCRMGSIRLRSSFGDVVKQLDNVVLKVHRSYAVNPAYVRRLEREILYLTTGDKLPVPSKRVRQVRRDLLEWSRQMGSRQ</sequence>
<feature type="domain" description="HTH LytTR-type" evidence="1">
    <location>
        <begin position="135"/>
        <end position="220"/>
    </location>
</feature>
<evidence type="ECO:0000313" key="2">
    <source>
        <dbReference type="EMBL" id="ACV22182.1"/>
    </source>
</evidence>
<keyword evidence="3" id="KW-1185">Reference proteome</keyword>
<dbReference type="InterPro" id="IPR007492">
    <property type="entry name" value="LytTR_DNA-bd_dom"/>
</dbReference>
<dbReference type="GO" id="GO:0003677">
    <property type="term" value="F:DNA binding"/>
    <property type="evidence" value="ECO:0007669"/>
    <property type="project" value="InterPro"/>
</dbReference>
<dbReference type="GO" id="GO:0000156">
    <property type="term" value="F:phosphorelay response regulator activity"/>
    <property type="evidence" value="ECO:0007669"/>
    <property type="project" value="InterPro"/>
</dbReference>
<dbReference type="Proteomes" id="UP000002026">
    <property type="component" value="Chromosome"/>
</dbReference>
<protein>
    <submittedName>
        <fullName evidence="2">Response regulator of the LytR/AlgR family</fullName>
    </submittedName>
</protein>
<dbReference type="SMART" id="SM00850">
    <property type="entry name" value="LytTR"/>
    <property type="match status" value="1"/>
</dbReference>
<dbReference type="HOGENOM" id="CLU_1209147_0_0_11"/>
<evidence type="ECO:0000259" key="1">
    <source>
        <dbReference type="PROSITE" id="PS50930"/>
    </source>
</evidence>
<accession>C7N5J7</accession>
<dbReference type="EMBL" id="CP001684">
    <property type="protein sequence ID" value="ACV22182.1"/>
    <property type="molecule type" value="Genomic_DNA"/>
</dbReference>
<gene>
    <name evidence="2" type="ordered locus">Shel_11470</name>
</gene>
<dbReference type="eggNOG" id="COG3279">
    <property type="taxonomic scope" value="Bacteria"/>
</dbReference>
<dbReference type="Gene3D" id="2.40.50.1020">
    <property type="entry name" value="LytTr DNA-binding domain"/>
    <property type="match status" value="1"/>
</dbReference>
<proteinExistence type="predicted"/>
<dbReference type="PROSITE" id="PS50930">
    <property type="entry name" value="HTH_LYTTR"/>
    <property type="match status" value="1"/>
</dbReference>
<dbReference type="STRING" id="471855.Shel_11470"/>
<evidence type="ECO:0000313" key="3">
    <source>
        <dbReference type="Proteomes" id="UP000002026"/>
    </source>
</evidence>
<dbReference type="InterPro" id="IPR046947">
    <property type="entry name" value="LytR-like"/>
</dbReference>
<dbReference type="PANTHER" id="PTHR37299:SF1">
    <property type="entry name" value="STAGE 0 SPORULATION PROTEIN A HOMOLOG"/>
    <property type="match status" value="1"/>
</dbReference>
<reference evidence="2 3" key="1">
    <citation type="journal article" date="2009" name="Stand. Genomic Sci.">
        <title>Complete genome sequence of Slackia heliotrinireducens type strain (RHS 1).</title>
        <authorList>
            <person name="Pukall R."/>
            <person name="Lapidus A."/>
            <person name="Nolan M."/>
            <person name="Copeland A."/>
            <person name="Glavina Del Rio T."/>
            <person name="Lucas S."/>
            <person name="Chen F."/>
            <person name="Tice H."/>
            <person name="Cheng J.F."/>
            <person name="Chertkov O."/>
            <person name="Bruce D."/>
            <person name="Goodwin L."/>
            <person name="Kuske C."/>
            <person name="Brettin T."/>
            <person name="Detter J.C."/>
            <person name="Han C."/>
            <person name="Pitluck S."/>
            <person name="Pati A."/>
            <person name="Mavrommatis K."/>
            <person name="Ivanova N."/>
            <person name="Ovchinnikova G."/>
            <person name="Chen A."/>
            <person name="Palaniappan K."/>
            <person name="Schneider S."/>
            <person name="Rohde M."/>
            <person name="Chain P."/>
            <person name="D'haeseleer P."/>
            <person name="Goker M."/>
            <person name="Bristow J."/>
            <person name="Eisen J.A."/>
            <person name="Markowitz V."/>
            <person name="Kyrpides N.C."/>
            <person name="Klenk H.P."/>
            <person name="Hugenholtz P."/>
        </authorList>
    </citation>
    <scope>NUCLEOTIDE SEQUENCE [LARGE SCALE GENOMIC DNA]</scope>
    <source>
        <strain evidence="3">ATCC 29202 / DSM 20476 / NCTC 11029 / RHS 1</strain>
    </source>
</reference>
<organism evidence="2 3">
    <name type="scientific">Slackia heliotrinireducens (strain ATCC 29202 / DSM 20476 / NCTC 11029 / RHS 1)</name>
    <name type="common">Peptococcus heliotrinreducens</name>
    <dbReference type="NCBI Taxonomy" id="471855"/>
    <lineage>
        <taxon>Bacteria</taxon>
        <taxon>Bacillati</taxon>
        <taxon>Actinomycetota</taxon>
        <taxon>Coriobacteriia</taxon>
        <taxon>Eggerthellales</taxon>
        <taxon>Eggerthellaceae</taxon>
        <taxon>Slackia</taxon>
    </lineage>
</organism>
<dbReference type="Pfam" id="PF04397">
    <property type="entry name" value="LytTR"/>
    <property type="match status" value="1"/>
</dbReference>
<dbReference type="PANTHER" id="PTHR37299">
    <property type="entry name" value="TRANSCRIPTIONAL REGULATOR-RELATED"/>
    <property type="match status" value="1"/>
</dbReference>